<dbReference type="Gene3D" id="1.25.40.10">
    <property type="entry name" value="Tetratricopeptide repeat domain"/>
    <property type="match status" value="3"/>
</dbReference>
<dbReference type="Gene3D" id="3.40.50.300">
    <property type="entry name" value="P-loop containing nucleotide triphosphate hydrolases"/>
    <property type="match status" value="1"/>
</dbReference>
<dbReference type="InterPro" id="IPR016032">
    <property type="entry name" value="Sig_transdc_resp-reg_C-effctor"/>
</dbReference>
<evidence type="ECO:0000259" key="4">
    <source>
        <dbReference type="PROSITE" id="PS51755"/>
    </source>
</evidence>
<dbReference type="InterPro" id="IPR019734">
    <property type="entry name" value="TPR_rpt"/>
</dbReference>
<dbReference type="InterPro" id="IPR049945">
    <property type="entry name" value="AAA_22"/>
</dbReference>
<dbReference type="SUPFAM" id="SSF52540">
    <property type="entry name" value="P-loop containing nucleoside triphosphate hydrolases"/>
    <property type="match status" value="1"/>
</dbReference>
<dbReference type="CDD" id="cd15831">
    <property type="entry name" value="BTAD"/>
    <property type="match status" value="1"/>
</dbReference>
<sequence>MGGGAGIGDEFGVEHRLAIFESVILGVMRFGILGTTEVWGGDGTPVATGGVRRRAVLIVLALEAGRVVSTERLIDDVYGEAPPVGAANALQSQISRLRGALRTADGGDLVESHPGGYRLAVDPLDVDAYRFEWLAAAGQDALVTGDHARASALLGEALSLWRGPALADVATAPFAAAPAHRLSELRLSAVENRIEARLACGASAALVSELEELVAAYPLRERLRGQLMRALQAAGRQAEALVVFEEVRTLLAEELGVGPSSELSRIHLAILRGEPTEVTEGPAGLDELPRAATLGMAAPRDVAASGARPPLMQTIPAQLTSFVGAERQLAEISALLGEARLVTLTGPGGVGKTRLAVEAARRDDSEVCFVELSLIDAGSDVPQAVLTALGLRDSGLVGSLAPDRQPPPADPTARLAAALMERSLLLVLDNCEHVLEDAARLAGRLLSDCPGLRILATSQETLGITGETLWPVSPLPLPPVGCCPQEALNFSAVRLFADRAAAARPGFAVTADNVGEIVAVCRALDGLPLAIELAAARLRALPLAEIAGRLDDRFALLARGNRMAQPKHQTLRAVVAWSWSLLDETEQRLARRFTVFTGGATLAAVRAVCGDSDEVADALSGLVEKSLVEALDGGRRYRMLATIRAYGDEHLAEAGEQEGVQRAHAAYFLDLAQAADPHLRNASQLEWLPLLSAEHDNLHAALRWAVEHDTTMALRLLAALSVYWWLRGRHNEGASLAGALLRRIGFQAPEELVEEYVLCVVNAMSDVSGVGRPEPYLDRAEEIVAGLDAPLRWPLLAMLWPTTAGQAGRGSAGIRPFLDRCQASADPWVRAVAQLVLGYLQFYQGDPGRAGSAFTSGLAAFQSLGDHWGSVQALAGLSAIAAWQGDLTRTLTLTDEALVLTEQLGAAEDGADLVRLRAEGLLRGGDLDGARASFERATEIARQNSAREVLVSAQCGLGTVARLRGDHAEARRCGEASVAGIADGAAGGGAVRMQAALIELGRLAEAEGDTDQARACYRRALVGDMSSWHLPQVTLAAEALADVALLDGDAEHAALLLGASAAVRGGRDVGCGDVARVANAARAMIGAEVFSAAYVRGSRLSREEVFTELGAAIADLGG</sequence>
<reference evidence="5 6" key="1">
    <citation type="journal article" date="2019" name="Int. J. Syst. Evol. Microbiol.">
        <title>The Global Catalogue of Microorganisms (GCM) 10K type strain sequencing project: providing services to taxonomists for standard genome sequencing and annotation.</title>
        <authorList>
            <consortium name="The Broad Institute Genomics Platform"/>
            <consortium name="The Broad Institute Genome Sequencing Center for Infectious Disease"/>
            <person name="Wu L."/>
            <person name="Ma J."/>
        </authorList>
    </citation>
    <scope>NUCLEOTIDE SEQUENCE [LARGE SCALE GENOMIC DNA]</scope>
    <source>
        <strain evidence="5 6">JCM 15313</strain>
    </source>
</reference>
<organism evidence="5 6">
    <name type="scientific">Nocardiopsis rhodophaea</name>
    <dbReference type="NCBI Taxonomy" id="280238"/>
    <lineage>
        <taxon>Bacteria</taxon>
        <taxon>Bacillati</taxon>
        <taxon>Actinomycetota</taxon>
        <taxon>Actinomycetes</taxon>
        <taxon>Streptosporangiales</taxon>
        <taxon>Nocardiopsidaceae</taxon>
        <taxon>Nocardiopsis</taxon>
    </lineage>
</organism>
<dbReference type="InterPro" id="IPR005158">
    <property type="entry name" value="BTAD"/>
</dbReference>
<dbReference type="PROSITE" id="PS51755">
    <property type="entry name" value="OMPR_PHOB"/>
    <property type="match status" value="1"/>
</dbReference>
<dbReference type="Pfam" id="PF03704">
    <property type="entry name" value="BTAD"/>
    <property type="match status" value="1"/>
</dbReference>
<feature type="domain" description="OmpR/PhoB-type" evidence="4">
    <location>
        <begin position="20"/>
        <end position="121"/>
    </location>
</feature>
<accession>A0ABN2TH88</accession>
<dbReference type="PANTHER" id="PTHR47691:SF3">
    <property type="entry name" value="HTH-TYPE TRANSCRIPTIONAL REGULATOR RV0890C-RELATED"/>
    <property type="match status" value="1"/>
</dbReference>
<dbReference type="InterPro" id="IPR011990">
    <property type="entry name" value="TPR-like_helical_dom_sf"/>
</dbReference>
<protein>
    <submittedName>
        <fullName evidence="5">BTAD domain-containing putative transcriptional regulator</fullName>
    </submittedName>
</protein>
<dbReference type="Pfam" id="PF25872">
    <property type="entry name" value="HTH_77"/>
    <property type="match status" value="1"/>
</dbReference>
<keyword evidence="2 3" id="KW-0238">DNA-binding</keyword>
<dbReference type="Pfam" id="PF13401">
    <property type="entry name" value="AAA_22"/>
    <property type="match status" value="1"/>
</dbReference>
<name>A0ABN2TH88_9ACTN</name>
<keyword evidence="6" id="KW-1185">Reference proteome</keyword>
<dbReference type="SMART" id="SM01043">
    <property type="entry name" value="BTAD"/>
    <property type="match status" value="1"/>
</dbReference>
<dbReference type="EMBL" id="BAAAPC010000020">
    <property type="protein sequence ID" value="GAA2009486.1"/>
    <property type="molecule type" value="Genomic_DNA"/>
</dbReference>
<dbReference type="InterPro" id="IPR058852">
    <property type="entry name" value="HTH_77"/>
</dbReference>
<dbReference type="InterPro" id="IPR001867">
    <property type="entry name" value="OmpR/PhoB-type_DNA-bd"/>
</dbReference>
<proteinExistence type="inferred from homology"/>
<evidence type="ECO:0000256" key="2">
    <source>
        <dbReference type="ARBA" id="ARBA00023125"/>
    </source>
</evidence>
<dbReference type="Gene3D" id="1.10.10.10">
    <property type="entry name" value="Winged helix-like DNA-binding domain superfamily/Winged helix DNA-binding domain"/>
    <property type="match status" value="1"/>
</dbReference>
<feature type="DNA-binding region" description="OmpR/PhoB-type" evidence="3">
    <location>
        <begin position="20"/>
        <end position="121"/>
    </location>
</feature>
<dbReference type="InterPro" id="IPR027417">
    <property type="entry name" value="P-loop_NTPase"/>
</dbReference>
<comment type="similarity">
    <text evidence="1">Belongs to the AfsR/DnrI/RedD regulatory family.</text>
</comment>
<gene>
    <name evidence="5" type="ORF">GCM10009799_41710</name>
</gene>
<evidence type="ECO:0000256" key="3">
    <source>
        <dbReference type="PROSITE-ProRule" id="PRU01091"/>
    </source>
</evidence>
<evidence type="ECO:0000313" key="5">
    <source>
        <dbReference type="EMBL" id="GAA2009486.1"/>
    </source>
</evidence>
<evidence type="ECO:0000313" key="6">
    <source>
        <dbReference type="Proteomes" id="UP001501585"/>
    </source>
</evidence>
<dbReference type="SUPFAM" id="SSF46894">
    <property type="entry name" value="C-terminal effector domain of the bipartite response regulators"/>
    <property type="match status" value="1"/>
</dbReference>
<dbReference type="Proteomes" id="UP001501585">
    <property type="component" value="Unassembled WGS sequence"/>
</dbReference>
<dbReference type="CDD" id="cd00383">
    <property type="entry name" value="trans_reg_C"/>
    <property type="match status" value="1"/>
</dbReference>
<dbReference type="InterPro" id="IPR036388">
    <property type="entry name" value="WH-like_DNA-bd_sf"/>
</dbReference>
<dbReference type="SUPFAM" id="SSF48452">
    <property type="entry name" value="TPR-like"/>
    <property type="match status" value="2"/>
</dbReference>
<dbReference type="Pfam" id="PF13181">
    <property type="entry name" value="TPR_8"/>
    <property type="match status" value="1"/>
</dbReference>
<dbReference type="PRINTS" id="PR00364">
    <property type="entry name" value="DISEASERSIST"/>
</dbReference>
<dbReference type="PANTHER" id="PTHR47691">
    <property type="entry name" value="REGULATOR-RELATED"/>
    <property type="match status" value="1"/>
</dbReference>
<dbReference type="SMART" id="SM00862">
    <property type="entry name" value="Trans_reg_C"/>
    <property type="match status" value="1"/>
</dbReference>
<dbReference type="Pfam" id="PF00486">
    <property type="entry name" value="Trans_reg_C"/>
    <property type="match status" value="1"/>
</dbReference>
<evidence type="ECO:0000256" key="1">
    <source>
        <dbReference type="ARBA" id="ARBA00005820"/>
    </source>
</evidence>
<comment type="caution">
    <text evidence="5">The sequence shown here is derived from an EMBL/GenBank/DDBJ whole genome shotgun (WGS) entry which is preliminary data.</text>
</comment>